<dbReference type="RefSeq" id="WP_146324271.1">
    <property type="nucleotide sequence ID" value="NZ_BAABLR010000072.1"/>
</dbReference>
<evidence type="ECO:0000256" key="6">
    <source>
        <dbReference type="SAM" id="Phobius"/>
    </source>
</evidence>
<dbReference type="InterPro" id="IPR051784">
    <property type="entry name" value="Nod_factor_ABC_transporter"/>
</dbReference>
<accession>A0A5C5UJN4</accession>
<evidence type="ECO:0000313" key="9">
    <source>
        <dbReference type="Proteomes" id="UP000320791"/>
    </source>
</evidence>
<keyword evidence="9" id="KW-1185">Reference proteome</keyword>
<dbReference type="InterPro" id="IPR013525">
    <property type="entry name" value="ABC2_TM"/>
</dbReference>
<dbReference type="Pfam" id="PF01061">
    <property type="entry name" value="ABC2_membrane"/>
    <property type="match status" value="1"/>
</dbReference>
<dbReference type="InterPro" id="IPR000412">
    <property type="entry name" value="ABC_2_transport"/>
</dbReference>
<evidence type="ECO:0000256" key="4">
    <source>
        <dbReference type="ARBA" id="ARBA00023136"/>
    </source>
</evidence>
<keyword evidence="2 6" id="KW-0812">Transmembrane</keyword>
<keyword evidence="4 6" id="KW-0472">Membrane</keyword>
<dbReference type="GO" id="GO:0140359">
    <property type="term" value="F:ABC-type transporter activity"/>
    <property type="evidence" value="ECO:0007669"/>
    <property type="project" value="InterPro"/>
</dbReference>
<evidence type="ECO:0000313" key="8">
    <source>
        <dbReference type="EMBL" id="TWT25560.1"/>
    </source>
</evidence>
<evidence type="ECO:0000256" key="1">
    <source>
        <dbReference type="ARBA" id="ARBA00004141"/>
    </source>
</evidence>
<feature type="transmembrane region" description="Helical" evidence="6">
    <location>
        <begin position="27"/>
        <end position="47"/>
    </location>
</feature>
<dbReference type="GO" id="GO:0043190">
    <property type="term" value="C:ATP-binding cassette (ABC) transporter complex"/>
    <property type="evidence" value="ECO:0007669"/>
    <property type="project" value="InterPro"/>
</dbReference>
<evidence type="ECO:0000256" key="2">
    <source>
        <dbReference type="ARBA" id="ARBA00022692"/>
    </source>
</evidence>
<sequence>MTQSPAIAAEIAVHYRRGLTLLSRNKASLVSAFVVPTFFFLCLYGVFHHAADQAGMDYTAVVLGGCLFQGAMFSAAASAMVVARDIDDGFVMRVAATSRSLVPYAVGRLLVDCTRALASSVVLILIAMLLDYRPTVAEFAVAIGVTLLVSLVLALLADSIVFVSKRPVAVASGIQSFEMLALLYSTAFVPADALSGTTKTLVTYSPVSPLVELIRYEDMGSGRVWTAIAYASVALLVGTVVLIQGTKKKEW</sequence>
<evidence type="ECO:0000256" key="5">
    <source>
        <dbReference type="ARBA" id="ARBA00023251"/>
    </source>
</evidence>
<feature type="transmembrane region" description="Helical" evidence="6">
    <location>
        <begin position="59"/>
        <end position="83"/>
    </location>
</feature>
<dbReference type="EMBL" id="VOHM01000011">
    <property type="protein sequence ID" value="TWT25560.1"/>
    <property type="molecule type" value="Genomic_DNA"/>
</dbReference>
<gene>
    <name evidence="8" type="ORF">FRX94_06220</name>
</gene>
<dbReference type="PANTHER" id="PTHR43229:SF2">
    <property type="entry name" value="NODULATION PROTEIN J"/>
    <property type="match status" value="1"/>
</dbReference>
<protein>
    <submittedName>
        <fullName evidence="8">ABC transporter permease</fullName>
    </submittedName>
</protein>
<dbReference type="OrthoDB" id="3370990at2"/>
<feature type="transmembrane region" description="Helical" evidence="6">
    <location>
        <begin position="168"/>
        <end position="189"/>
    </location>
</feature>
<feature type="transmembrane region" description="Helical" evidence="6">
    <location>
        <begin position="109"/>
        <end position="130"/>
    </location>
</feature>
<evidence type="ECO:0000256" key="3">
    <source>
        <dbReference type="ARBA" id="ARBA00022989"/>
    </source>
</evidence>
<keyword evidence="5" id="KW-0046">Antibiotic resistance</keyword>
<feature type="transmembrane region" description="Helical" evidence="6">
    <location>
        <begin position="136"/>
        <end position="156"/>
    </location>
</feature>
<dbReference type="AlphaFoldDB" id="A0A5C5UJN4"/>
<comment type="caution">
    <text evidence="8">The sequence shown here is derived from an EMBL/GenBank/DDBJ whole genome shotgun (WGS) entry which is preliminary data.</text>
</comment>
<comment type="subcellular location">
    <subcellularLocation>
        <location evidence="1">Membrane</location>
        <topology evidence="1">Multi-pass membrane protein</topology>
    </subcellularLocation>
</comment>
<dbReference type="PIRSF" id="PIRSF006648">
    <property type="entry name" value="DrrB"/>
    <property type="match status" value="1"/>
</dbReference>
<dbReference type="PANTHER" id="PTHR43229">
    <property type="entry name" value="NODULATION PROTEIN J"/>
    <property type="match status" value="1"/>
</dbReference>
<organism evidence="8 9">
    <name type="scientific">Corynebacterium canis</name>
    <dbReference type="NCBI Taxonomy" id="679663"/>
    <lineage>
        <taxon>Bacteria</taxon>
        <taxon>Bacillati</taxon>
        <taxon>Actinomycetota</taxon>
        <taxon>Actinomycetes</taxon>
        <taxon>Mycobacteriales</taxon>
        <taxon>Corynebacteriaceae</taxon>
        <taxon>Corynebacterium</taxon>
    </lineage>
</organism>
<reference evidence="8 9" key="1">
    <citation type="submission" date="2019-08" db="EMBL/GenBank/DDBJ databases">
        <authorList>
            <person name="Lei W."/>
        </authorList>
    </citation>
    <scope>NUCLEOTIDE SEQUENCE [LARGE SCALE GENOMIC DNA]</scope>
    <source>
        <strain evidence="8 9">CCUG 58627</strain>
    </source>
</reference>
<proteinExistence type="predicted"/>
<keyword evidence="3 6" id="KW-1133">Transmembrane helix</keyword>
<evidence type="ECO:0000259" key="7">
    <source>
        <dbReference type="Pfam" id="PF01061"/>
    </source>
</evidence>
<dbReference type="GO" id="GO:0046677">
    <property type="term" value="P:response to antibiotic"/>
    <property type="evidence" value="ECO:0007669"/>
    <property type="project" value="UniProtKB-KW"/>
</dbReference>
<feature type="domain" description="ABC-2 type transporter transmembrane" evidence="7">
    <location>
        <begin position="14"/>
        <end position="216"/>
    </location>
</feature>
<feature type="transmembrane region" description="Helical" evidence="6">
    <location>
        <begin position="224"/>
        <end position="243"/>
    </location>
</feature>
<name>A0A5C5UJN4_9CORY</name>
<dbReference type="Proteomes" id="UP000320791">
    <property type="component" value="Unassembled WGS sequence"/>
</dbReference>